<evidence type="ECO:0000256" key="1">
    <source>
        <dbReference type="SAM" id="MobiDB-lite"/>
    </source>
</evidence>
<keyword evidence="2" id="KW-0812">Transmembrane</keyword>
<evidence type="ECO:0000313" key="4">
    <source>
        <dbReference type="Proteomes" id="UP001190700"/>
    </source>
</evidence>
<feature type="region of interest" description="Disordered" evidence="1">
    <location>
        <begin position="69"/>
        <end position="95"/>
    </location>
</feature>
<feature type="transmembrane region" description="Helical" evidence="2">
    <location>
        <begin position="44"/>
        <end position="64"/>
    </location>
</feature>
<dbReference type="EMBL" id="LGRX02034165">
    <property type="protein sequence ID" value="KAK3238621.1"/>
    <property type="molecule type" value="Genomic_DNA"/>
</dbReference>
<keyword evidence="2" id="KW-1133">Transmembrane helix</keyword>
<evidence type="ECO:0000313" key="3">
    <source>
        <dbReference type="EMBL" id="KAK3238621.1"/>
    </source>
</evidence>
<feature type="region of interest" description="Disordered" evidence="1">
    <location>
        <begin position="1"/>
        <end position="20"/>
    </location>
</feature>
<comment type="caution">
    <text evidence="3">The sequence shown here is derived from an EMBL/GenBank/DDBJ whole genome shotgun (WGS) entry which is preliminary data.</text>
</comment>
<keyword evidence="2" id="KW-0472">Membrane</keyword>
<evidence type="ECO:0000256" key="2">
    <source>
        <dbReference type="SAM" id="Phobius"/>
    </source>
</evidence>
<evidence type="ECO:0008006" key="5">
    <source>
        <dbReference type="Google" id="ProtNLM"/>
    </source>
</evidence>
<dbReference type="AlphaFoldDB" id="A0AAE0BLB6"/>
<protein>
    <recommendedName>
        <fullName evidence="5">Transmembrane protein</fullName>
    </recommendedName>
</protein>
<feature type="compositionally biased region" description="Acidic residues" evidence="1">
    <location>
        <begin position="1"/>
        <end position="14"/>
    </location>
</feature>
<dbReference type="Proteomes" id="UP001190700">
    <property type="component" value="Unassembled WGS sequence"/>
</dbReference>
<keyword evidence="4" id="KW-1185">Reference proteome</keyword>
<sequence length="131" mass="14163">MLDDNDDHSNEEDDTKTVYDAPRSVVSRHSVCRGGALPPSFRTAMIPVCIAALFCLCATAAPLAGQALGGAQMNPFGDMPSDTGDDAVPADVPPRKQIRYRQEKQGFYRWNIPVLGFPISDSHGTNIGKRS</sequence>
<gene>
    <name evidence="3" type="ORF">CYMTET_51379</name>
</gene>
<organism evidence="3 4">
    <name type="scientific">Cymbomonas tetramitiformis</name>
    <dbReference type="NCBI Taxonomy" id="36881"/>
    <lineage>
        <taxon>Eukaryota</taxon>
        <taxon>Viridiplantae</taxon>
        <taxon>Chlorophyta</taxon>
        <taxon>Pyramimonadophyceae</taxon>
        <taxon>Pyramimonadales</taxon>
        <taxon>Pyramimonadaceae</taxon>
        <taxon>Cymbomonas</taxon>
    </lineage>
</organism>
<name>A0AAE0BLB6_9CHLO</name>
<proteinExistence type="predicted"/>
<accession>A0AAE0BLB6</accession>
<reference evidence="3 4" key="1">
    <citation type="journal article" date="2015" name="Genome Biol. Evol.">
        <title>Comparative Genomics of a Bacterivorous Green Alga Reveals Evolutionary Causalities and Consequences of Phago-Mixotrophic Mode of Nutrition.</title>
        <authorList>
            <person name="Burns J.A."/>
            <person name="Paasch A."/>
            <person name="Narechania A."/>
            <person name="Kim E."/>
        </authorList>
    </citation>
    <scope>NUCLEOTIDE SEQUENCE [LARGE SCALE GENOMIC DNA]</scope>
    <source>
        <strain evidence="3 4">PLY_AMNH</strain>
    </source>
</reference>